<evidence type="ECO:0000256" key="9">
    <source>
        <dbReference type="ARBA" id="ARBA00051693"/>
    </source>
</evidence>
<dbReference type="PROSITE" id="PS50011">
    <property type="entry name" value="PROTEIN_KINASE_DOM"/>
    <property type="match status" value="1"/>
</dbReference>
<sequence length="219" mass="25674">MTKTYWEKRRQYILLDFGICRPADKFTPEVTATGSIRTRAPELFTEDKYEYPYKVDVWALGATVFNALIGRFPLFKADDDVPRISSPEKRKEFEDILTKRVTDEWEKLVDLSEVDEPIRSLLEKALEKNPERRCTAKELAEEAEKVLSAFLRKHTPNSRFSPEEEILQLQKYLPEKEILNLMPMSQKEFLKERLIKLRESAGISAESVRQTDELMIQIE</sequence>
<comment type="catalytic activity">
    <reaction evidence="7">
        <text>L-seryl-[protein] + ATP = O-phospho-L-seryl-[protein] + ADP + H(+)</text>
        <dbReference type="Rhea" id="RHEA:17989"/>
        <dbReference type="Rhea" id="RHEA-COMP:9863"/>
        <dbReference type="Rhea" id="RHEA-COMP:11604"/>
        <dbReference type="ChEBI" id="CHEBI:15378"/>
        <dbReference type="ChEBI" id="CHEBI:29999"/>
        <dbReference type="ChEBI" id="CHEBI:30616"/>
        <dbReference type="ChEBI" id="CHEBI:83421"/>
        <dbReference type="ChEBI" id="CHEBI:456216"/>
        <dbReference type="EC" id="2.7.12.2"/>
    </reaction>
</comment>
<keyword evidence="3" id="KW-0418">Kinase</keyword>
<reference evidence="11" key="1">
    <citation type="journal article" date="2015" name="Nature">
        <title>Complex archaea that bridge the gap between prokaryotes and eukaryotes.</title>
        <authorList>
            <person name="Spang A."/>
            <person name="Saw J.H."/>
            <person name="Jorgensen S.L."/>
            <person name="Zaremba-Niedzwiedzka K."/>
            <person name="Martijn J."/>
            <person name="Lind A.E."/>
            <person name="van Eijk R."/>
            <person name="Schleper C."/>
            <person name="Guy L."/>
            <person name="Ettema T.J."/>
        </authorList>
    </citation>
    <scope>NUCLEOTIDE SEQUENCE</scope>
</reference>
<gene>
    <name evidence="11" type="ORF">LCGC14_1543830</name>
</gene>
<dbReference type="PANTHER" id="PTHR48013:SF9">
    <property type="entry name" value="DUAL SPECIFICITY MITOGEN-ACTIVATED PROTEIN KINASE KINASE 5"/>
    <property type="match status" value="1"/>
</dbReference>
<dbReference type="EC" id="2.7.12.2" evidence="6"/>
<comment type="catalytic activity">
    <reaction evidence="9">
        <text>L-tyrosyl-[protein] + ATP = O-phospho-L-tyrosyl-[protein] + ADP + H(+)</text>
        <dbReference type="Rhea" id="RHEA:10596"/>
        <dbReference type="Rhea" id="RHEA-COMP:10136"/>
        <dbReference type="Rhea" id="RHEA-COMP:20101"/>
        <dbReference type="ChEBI" id="CHEBI:15378"/>
        <dbReference type="ChEBI" id="CHEBI:30616"/>
        <dbReference type="ChEBI" id="CHEBI:46858"/>
        <dbReference type="ChEBI" id="CHEBI:61978"/>
        <dbReference type="ChEBI" id="CHEBI:456216"/>
        <dbReference type="EC" id="2.7.12.2"/>
    </reaction>
</comment>
<comment type="catalytic activity">
    <reaction evidence="8">
        <text>L-threonyl-[protein] + ATP = O-phospho-L-threonyl-[protein] + ADP + H(+)</text>
        <dbReference type="Rhea" id="RHEA:46608"/>
        <dbReference type="Rhea" id="RHEA-COMP:11060"/>
        <dbReference type="Rhea" id="RHEA-COMP:11605"/>
        <dbReference type="ChEBI" id="CHEBI:15378"/>
        <dbReference type="ChEBI" id="CHEBI:30013"/>
        <dbReference type="ChEBI" id="CHEBI:30616"/>
        <dbReference type="ChEBI" id="CHEBI:61977"/>
        <dbReference type="ChEBI" id="CHEBI:456216"/>
        <dbReference type="EC" id="2.7.12.2"/>
    </reaction>
</comment>
<organism evidence="11">
    <name type="scientific">marine sediment metagenome</name>
    <dbReference type="NCBI Taxonomy" id="412755"/>
    <lineage>
        <taxon>unclassified sequences</taxon>
        <taxon>metagenomes</taxon>
        <taxon>ecological metagenomes</taxon>
    </lineage>
</organism>
<keyword evidence="2" id="KW-0547">Nucleotide-binding</keyword>
<dbReference type="PANTHER" id="PTHR48013">
    <property type="entry name" value="DUAL SPECIFICITY MITOGEN-ACTIVATED PROTEIN KINASE KINASE 5-RELATED"/>
    <property type="match status" value="1"/>
</dbReference>
<accession>A0A0F9IS65</accession>
<evidence type="ECO:0000256" key="5">
    <source>
        <dbReference type="ARBA" id="ARBA00038035"/>
    </source>
</evidence>
<evidence type="ECO:0000256" key="6">
    <source>
        <dbReference type="ARBA" id="ARBA00038999"/>
    </source>
</evidence>
<name>A0A0F9IS65_9ZZZZ</name>
<keyword evidence="4" id="KW-0067">ATP-binding</keyword>
<evidence type="ECO:0000259" key="10">
    <source>
        <dbReference type="PROSITE" id="PS50011"/>
    </source>
</evidence>
<dbReference type="GO" id="GO:0004708">
    <property type="term" value="F:MAP kinase kinase activity"/>
    <property type="evidence" value="ECO:0007669"/>
    <property type="project" value="UniProtKB-EC"/>
</dbReference>
<dbReference type="EMBL" id="LAZR01011716">
    <property type="protein sequence ID" value="KKM60244.1"/>
    <property type="molecule type" value="Genomic_DNA"/>
</dbReference>
<evidence type="ECO:0000256" key="8">
    <source>
        <dbReference type="ARBA" id="ARBA00049299"/>
    </source>
</evidence>
<dbReference type="AlphaFoldDB" id="A0A0F9IS65"/>
<dbReference type="Pfam" id="PF00069">
    <property type="entry name" value="Pkinase"/>
    <property type="match status" value="1"/>
</dbReference>
<comment type="caution">
    <text evidence="11">The sequence shown here is derived from an EMBL/GenBank/DDBJ whole genome shotgun (WGS) entry which is preliminary data.</text>
</comment>
<dbReference type="Gene3D" id="1.10.510.10">
    <property type="entry name" value="Transferase(Phosphotransferase) domain 1"/>
    <property type="match status" value="1"/>
</dbReference>
<evidence type="ECO:0000256" key="2">
    <source>
        <dbReference type="ARBA" id="ARBA00022741"/>
    </source>
</evidence>
<evidence type="ECO:0000256" key="3">
    <source>
        <dbReference type="ARBA" id="ARBA00022777"/>
    </source>
</evidence>
<dbReference type="GO" id="GO:0005524">
    <property type="term" value="F:ATP binding"/>
    <property type="evidence" value="ECO:0007669"/>
    <property type="project" value="UniProtKB-KW"/>
</dbReference>
<protein>
    <recommendedName>
        <fullName evidence="6">mitogen-activated protein kinase kinase</fullName>
        <ecNumber evidence="6">2.7.12.2</ecNumber>
    </recommendedName>
</protein>
<comment type="similarity">
    <text evidence="5">Belongs to the protein kinase superfamily. STE Ser/Thr protein kinase family. MAP kinase kinase subfamily.</text>
</comment>
<evidence type="ECO:0000313" key="11">
    <source>
        <dbReference type="EMBL" id="KKM60244.1"/>
    </source>
</evidence>
<proteinExistence type="inferred from homology"/>
<evidence type="ECO:0000256" key="1">
    <source>
        <dbReference type="ARBA" id="ARBA00022679"/>
    </source>
</evidence>
<dbReference type="SUPFAM" id="SSF56112">
    <property type="entry name" value="Protein kinase-like (PK-like)"/>
    <property type="match status" value="1"/>
</dbReference>
<dbReference type="InterPro" id="IPR011009">
    <property type="entry name" value="Kinase-like_dom_sf"/>
</dbReference>
<feature type="domain" description="Protein kinase" evidence="10">
    <location>
        <begin position="1"/>
        <end position="151"/>
    </location>
</feature>
<dbReference type="InterPro" id="IPR000719">
    <property type="entry name" value="Prot_kinase_dom"/>
</dbReference>
<evidence type="ECO:0000256" key="7">
    <source>
        <dbReference type="ARBA" id="ARBA00049014"/>
    </source>
</evidence>
<evidence type="ECO:0000256" key="4">
    <source>
        <dbReference type="ARBA" id="ARBA00022840"/>
    </source>
</evidence>
<keyword evidence="1" id="KW-0808">Transferase</keyword>